<proteinExistence type="predicted"/>
<dbReference type="EMBL" id="LAZR01002835">
    <property type="protein sequence ID" value="KKN25039.1"/>
    <property type="molecule type" value="Genomic_DNA"/>
</dbReference>
<dbReference type="SUPFAM" id="SSF64076">
    <property type="entry name" value="MTH938-like"/>
    <property type="match status" value="1"/>
</dbReference>
<dbReference type="AlphaFoldDB" id="A0A0F9P4N7"/>
<gene>
    <name evidence="1" type="ORF">LCGC14_0888940</name>
</gene>
<dbReference type="InterPro" id="IPR007523">
    <property type="entry name" value="NDUFAF3/AAMDC"/>
</dbReference>
<sequence>AKEMIESYAFGRMDVDGHTYTSDLIIFPDMVNDSWWRKSGHNLCLEDIEDVLKEKPEVLVIGTGFYGIVSVKEEVKSQAQSQGIELIIEKTKKAAQSFNEFASKKKTIGAFHLTC</sequence>
<dbReference type="Gene3D" id="3.40.1230.10">
    <property type="entry name" value="MTH938-like"/>
    <property type="match status" value="1"/>
</dbReference>
<comment type="caution">
    <text evidence="1">The sequence shown here is derived from an EMBL/GenBank/DDBJ whole genome shotgun (WGS) entry which is preliminary data.</text>
</comment>
<dbReference type="InterPro" id="IPR034096">
    <property type="entry name" value="AAMDC"/>
</dbReference>
<dbReference type="InterPro" id="IPR036748">
    <property type="entry name" value="MTH938-like_sf"/>
</dbReference>
<evidence type="ECO:0000313" key="1">
    <source>
        <dbReference type="EMBL" id="KKN25039.1"/>
    </source>
</evidence>
<name>A0A0F9P4N7_9ZZZZ</name>
<organism evidence="1">
    <name type="scientific">marine sediment metagenome</name>
    <dbReference type="NCBI Taxonomy" id="412755"/>
    <lineage>
        <taxon>unclassified sequences</taxon>
        <taxon>metagenomes</taxon>
        <taxon>ecological metagenomes</taxon>
    </lineage>
</organism>
<reference evidence="1" key="1">
    <citation type="journal article" date="2015" name="Nature">
        <title>Complex archaea that bridge the gap between prokaryotes and eukaryotes.</title>
        <authorList>
            <person name="Spang A."/>
            <person name="Saw J.H."/>
            <person name="Jorgensen S.L."/>
            <person name="Zaremba-Niedzwiedzka K."/>
            <person name="Martijn J."/>
            <person name="Lind A.E."/>
            <person name="van Eijk R."/>
            <person name="Schleper C."/>
            <person name="Guy L."/>
            <person name="Ettema T.J."/>
        </authorList>
    </citation>
    <scope>NUCLEOTIDE SEQUENCE</scope>
</reference>
<dbReference type="GO" id="GO:0005737">
    <property type="term" value="C:cytoplasm"/>
    <property type="evidence" value="ECO:0007669"/>
    <property type="project" value="TreeGrafter"/>
</dbReference>
<dbReference type="PANTHER" id="PTHR15811">
    <property type="entry name" value="MTH938 DOMAIN-CONTAINING PROTEIN"/>
    <property type="match status" value="1"/>
</dbReference>
<accession>A0A0F9P4N7</accession>
<protein>
    <submittedName>
        <fullName evidence="1">Uncharacterized protein</fullName>
    </submittedName>
</protein>
<dbReference type="PANTHER" id="PTHR15811:SF5">
    <property type="entry name" value="MTH938 DOMAIN-CONTAINING PROTEIN"/>
    <property type="match status" value="1"/>
</dbReference>
<dbReference type="Pfam" id="PF04430">
    <property type="entry name" value="DUF498"/>
    <property type="match status" value="1"/>
</dbReference>
<dbReference type="CDD" id="cd05126">
    <property type="entry name" value="Mth938"/>
    <property type="match status" value="1"/>
</dbReference>
<feature type="non-terminal residue" evidence="1">
    <location>
        <position position="1"/>
    </location>
</feature>